<proteinExistence type="inferred from homology"/>
<dbReference type="EMBL" id="CP042436">
    <property type="protein sequence ID" value="QEC65450.1"/>
    <property type="molecule type" value="Genomic_DNA"/>
</dbReference>
<dbReference type="SUPFAM" id="SSF55298">
    <property type="entry name" value="YjgF-like"/>
    <property type="match status" value="1"/>
</dbReference>
<dbReference type="InterPro" id="IPR035959">
    <property type="entry name" value="RutC-like_sf"/>
</dbReference>
<reference evidence="3 4" key="1">
    <citation type="journal article" date="2017" name="Curr. Microbiol.">
        <title>Mucilaginibacter ginsenosidivorans sp. nov., Isolated from Soil of Ginseng Field.</title>
        <authorList>
            <person name="Kim M.M."/>
            <person name="Siddiqi M.Z."/>
            <person name="Im W.T."/>
        </authorList>
    </citation>
    <scope>NUCLEOTIDE SEQUENCE [LARGE SCALE GENOMIC DNA]</scope>
    <source>
        <strain evidence="3 4">Gsoil 3017</strain>
    </source>
</reference>
<organism evidence="3 4">
    <name type="scientific">Mucilaginibacter ginsenosidivorans</name>
    <dbReference type="NCBI Taxonomy" id="398053"/>
    <lineage>
        <taxon>Bacteria</taxon>
        <taxon>Pseudomonadati</taxon>
        <taxon>Bacteroidota</taxon>
        <taxon>Sphingobacteriia</taxon>
        <taxon>Sphingobacteriales</taxon>
        <taxon>Sphingobacteriaceae</taxon>
        <taxon>Mucilaginibacter</taxon>
    </lineage>
</organism>
<dbReference type="PANTHER" id="PTHR11803">
    <property type="entry name" value="2-IMINOBUTANOATE/2-IMINOPROPANOATE DEAMINASE RIDA"/>
    <property type="match status" value="1"/>
</dbReference>
<gene>
    <name evidence="3" type="ORF">FRZ54_23730</name>
</gene>
<sequence length="157" mass="17119">MKKLLILPLLLLAKLSFAQADTSLVKFINPASVSTPRGYSHAAIVDLGNCKMLIISGQVALDNKGNLVGKDDFGKQAEQVFQNIKSIVEATGGKMDNVVKLGFFVRDVSQLQALRAVRDKFINVKNPPASTLVQVSKLFRDDILLEVEATAVIPKNR</sequence>
<evidence type="ECO:0000256" key="1">
    <source>
        <dbReference type="ARBA" id="ARBA00010552"/>
    </source>
</evidence>
<keyword evidence="2" id="KW-0732">Signal</keyword>
<feature type="signal peptide" evidence="2">
    <location>
        <begin position="1"/>
        <end position="20"/>
    </location>
</feature>
<dbReference type="Proteomes" id="UP000321479">
    <property type="component" value="Chromosome"/>
</dbReference>
<accession>A0A5B8V1Y8</accession>
<comment type="similarity">
    <text evidence="1">Belongs to the RutC family.</text>
</comment>
<dbReference type="Pfam" id="PF01042">
    <property type="entry name" value="Ribonuc_L-PSP"/>
    <property type="match status" value="1"/>
</dbReference>
<dbReference type="AlphaFoldDB" id="A0A5B8V1Y8"/>
<dbReference type="CDD" id="cd00448">
    <property type="entry name" value="YjgF_YER057c_UK114_family"/>
    <property type="match status" value="1"/>
</dbReference>
<evidence type="ECO:0000313" key="3">
    <source>
        <dbReference type="EMBL" id="QEC65450.1"/>
    </source>
</evidence>
<dbReference type="PANTHER" id="PTHR11803:SF58">
    <property type="entry name" value="PROTEIN HMF1-RELATED"/>
    <property type="match status" value="1"/>
</dbReference>
<dbReference type="RefSeq" id="WP_147034275.1">
    <property type="nucleotide sequence ID" value="NZ_CP042436.1"/>
</dbReference>
<dbReference type="OrthoDB" id="9803101at2"/>
<name>A0A5B8V1Y8_9SPHI</name>
<evidence type="ECO:0000313" key="4">
    <source>
        <dbReference type="Proteomes" id="UP000321479"/>
    </source>
</evidence>
<dbReference type="GO" id="GO:0005829">
    <property type="term" value="C:cytosol"/>
    <property type="evidence" value="ECO:0007669"/>
    <property type="project" value="TreeGrafter"/>
</dbReference>
<evidence type="ECO:0000256" key="2">
    <source>
        <dbReference type="SAM" id="SignalP"/>
    </source>
</evidence>
<dbReference type="InterPro" id="IPR006175">
    <property type="entry name" value="YjgF/YER057c/UK114"/>
</dbReference>
<feature type="chain" id="PRO_5022992912" evidence="2">
    <location>
        <begin position="21"/>
        <end position="157"/>
    </location>
</feature>
<dbReference type="KEGG" id="mgin:FRZ54_23730"/>
<dbReference type="Gene3D" id="3.30.1330.40">
    <property type="entry name" value="RutC-like"/>
    <property type="match status" value="1"/>
</dbReference>
<protein>
    <submittedName>
        <fullName evidence="3">RidA family protein</fullName>
    </submittedName>
</protein>
<dbReference type="GO" id="GO:0019239">
    <property type="term" value="F:deaminase activity"/>
    <property type="evidence" value="ECO:0007669"/>
    <property type="project" value="TreeGrafter"/>
</dbReference>
<keyword evidence="4" id="KW-1185">Reference proteome</keyword>